<dbReference type="InterPro" id="IPR011006">
    <property type="entry name" value="CheY-like_superfamily"/>
</dbReference>
<dbReference type="Pfam" id="PF00072">
    <property type="entry name" value="Response_reg"/>
    <property type="match status" value="1"/>
</dbReference>
<comment type="caution">
    <text evidence="3">The sequence shown here is derived from an EMBL/GenBank/DDBJ whole genome shotgun (WGS) entry which is preliminary data.</text>
</comment>
<feature type="modified residue" description="4-aspartylphosphate" evidence="1">
    <location>
        <position position="65"/>
    </location>
</feature>
<dbReference type="RefSeq" id="WP_096344115.1">
    <property type="nucleotide sequence ID" value="NZ_NWMW01000002.1"/>
</dbReference>
<dbReference type="InterPro" id="IPR001789">
    <property type="entry name" value="Sig_transdc_resp-reg_receiver"/>
</dbReference>
<proteinExistence type="predicted"/>
<dbReference type="Gene3D" id="3.40.50.2300">
    <property type="match status" value="1"/>
</dbReference>
<organism evidence="3 4">
    <name type="scientific">Sphingomonas spermidinifaciens</name>
    <dbReference type="NCBI Taxonomy" id="1141889"/>
    <lineage>
        <taxon>Bacteria</taxon>
        <taxon>Pseudomonadati</taxon>
        <taxon>Pseudomonadota</taxon>
        <taxon>Alphaproteobacteria</taxon>
        <taxon>Sphingomonadales</taxon>
        <taxon>Sphingomonadaceae</taxon>
        <taxon>Sphingomonas</taxon>
    </lineage>
</organism>
<evidence type="ECO:0000313" key="3">
    <source>
        <dbReference type="EMBL" id="PCD02739.1"/>
    </source>
</evidence>
<dbReference type="Proteomes" id="UP000218366">
    <property type="component" value="Unassembled WGS sequence"/>
</dbReference>
<dbReference type="PROSITE" id="PS50110">
    <property type="entry name" value="RESPONSE_REGULATORY"/>
    <property type="match status" value="1"/>
</dbReference>
<dbReference type="AlphaFoldDB" id="A0A2A4B4N3"/>
<dbReference type="SMART" id="SM00448">
    <property type="entry name" value="REC"/>
    <property type="match status" value="1"/>
</dbReference>
<name>A0A2A4B4N3_9SPHN</name>
<dbReference type="SUPFAM" id="SSF52172">
    <property type="entry name" value="CheY-like"/>
    <property type="match status" value="1"/>
</dbReference>
<accession>A0A2A4B4N3</accession>
<protein>
    <recommendedName>
        <fullName evidence="2">Response regulatory domain-containing protein</fullName>
    </recommendedName>
</protein>
<dbReference type="GO" id="GO:0000160">
    <property type="term" value="P:phosphorelay signal transduction system"/>
    <property type="evidence" value="ECO:0007669"/>
    <property type="project" value="InterPro"/>
</dbReference>
<dbReference type="OrthoDB" id="582170at2"/>
<evidence type="ECO:0000256" key="1">
    <source>
        <dbReference type="PROSITE-ProRule" id="PRU00169"/>
    </source>
</evidence>
<keyword evidence="4" id="KW-1185">Reference proteome</keyword>
<sequence length="135" mass="14202">MPQDRTQPAALDAVEVLIVEDEYYLADELRLIVEQAGGRVAGPFADAPSALAHLDRGRPACAVIDVNLGGTVSLEVADALVARAIPFMFLTGYDADALPIRFAGVERLEKPADLGAVLGKLRVLAGPPIDQAAAR</sequence>
<reference evidence="3 4" key="1">
    <citation type="submission" date="2017-09" db="EMBL/GenBank/DDBJ databases">
        <title>Sphingomonas spermidinifaciens 9NM-10, whole genome shotgun sequence.</title>
        <authorList>
            <person name="Feng G."/>
            <person name="Zhu H."/>
        </authorList>
    </citation>
    <scope>NUCLEOTIDE SEQUENCE [LARGE SCALE GENOMIC DNA]</scope>
    <source>
        <strain evidence="3 4">9NM-10</strain>
    </source>
</reference>
<keyword evidence="1" id="KW-0597">Phosphoprotein</keyword>
<feature type="domain" description="Response regulatory" evidence="2">
    <location>
        <begin position="15"/>
        <end position="125"/>
    </location>
</feature>
<gene>
    <name evidence="3" type="ORF">COC42_15290</name>
</gene>
<evidence type="ECO:0000313" key="4">
    <source>
        <dbReference type="Proteomes" id="UP000218366"/>
    </source>
</evidence>
<evidence type="ECO:0000259" key="2">
    <source>
        <dbReference type="PROSITE" id="PS50110"/>
    </source>
</evidence>
<dbReference type="EMBL" id="NWMW01000002">
    <property type="protein sequence ID" value="PCD02739.1"/>
    <property type="molecule type" value="Genomic_DNA"/>
</dbReference>